<keyword evidence="3" id="KW-1185">Reference proteome</keyword>
<evidence type="ECO:0000313" key="2">
    <source>
        <dbReference type="EMBL" id="KAF2670187.1"/>
    </source>
</evidence>
<dbReference type="PANTHER" id="PTHR38117:SF1">
    <property type="entry name" value="DUF3074 DOMAIN-CONTAINING PROTEIN"/>
    <property type="match status" value="1"/>
</dbReference>
<name>A0A6A6UFC1_9PEZI</name>
<sequence length="191" mass="20860">MFFSTTAHLHHRTLLPPTATLADANTVFANHDTLLHLDPEIVSYTSIDAPPTSAAEHTNAETNWYQVTDHMAGLPAGLWDTTIKYNISITPIENGIRRHVSATLGLEQESTWVVEEASAADLEREVAVDGEGKGKRLVLVEDIYITASRVLMGTVKGKCESAYPGIHAKWMQHVVEAGKETTSGKTEQVVV</sequence>
<dbReference type="Pfam" id="PF23155">
    <property type="entry name" value="DUF7053"/>
    <property type="match status" value="1"/>
</dbReference>
<proteinExistence type="predicted"/>
<reference evidence="2" key="1">
    <citation type="journal article" date="2020" name="Stud. Mycol.">
        <title>101 Dothideomycetes genomes: a test case for predicting lifestyles and emergence of pathogens.</title>
        <authorList>
            <person name="Haridas S."/>
            <person name="Albert R."/>
            <person name="Binder M."/>
            <person name="Bloem J."/>
            <person name="Labutti K."/>
            <person name="Salamov A."/>
            <person name="Andreopoulos B."/>
            <person name="Baker S."/>
            <person name="Barry K."/>
            <person name="Bills G."/>
            <person name="Bluhm B."/>
            <person name="Cannon C."/>
            <person name="Castanera R."/>
            <person name="Culley D."/>
            <person name="Daum C."/>
            <person name="Ezra D."/>
            <person name="Gonzalez J."/>
            <person name="Henrissat B."/>
            <person name="Kuo A."/>
            <person name="Liang C."/>
            <person name="Lipzen A."/>
            <person name="Lutzoni F."/>
            <person name="Magnuson J."/>
            <person name="Mondo S."/>
            <person name="Nolan M."/>
            <person name="Ohm R."/>
            <person name="Pangilinan J."/>
            <person name="Park H.-J."/>
            <person name="Ramirez L."/>
            <person name="Alfaro M."/>
            <person name="Sun H."/>
            <person name="Tritt A."/>
            <person name="Yoshinaga Y."/>
            <person name="Zwiers L.-H."/>
            <person name="Turgeon B."/>
            <person name="Goodwin S."/>
            <person name="Spatafora J."/>
            <person name="Crous P."/>
            <person name="Grigoriev I."/>
        </authorList>
    </citation>
    <scope>NUCLEOTIDE SEQUENCE</scope>
    <source>
        <strain evidence="2">CBS 115976</strain>
    </source>
</reference>
<protein>
    <recommendedName>
        <fullName evidence="1">DUF7053 domain-containing protein</fullName>
    </recommendedName>
</protein>
<evidence type="ECO:0000259" key="1">
    <source>
        <dbReference type="Pfam" id="PF23155"/>
    </source>
</evidence>
<gene>
    <name evidence="2" type="ORF">BT63DRAFT_424134</name>
</gene>
<evidence type="ECO:0000313" key="3">
    <source>
        <dbReference type="Proteomes" id="UP000799302"/>
    </source>
</evidence>
<dbReference type="PANTHER" id="PTHR38117">
    <property type="entry name" value="NACHT AND WD40 DOMAIN PROTEIN"/>
    <property type="match status" value="1"/>
</dbReference>
<feature type="domain" description="DUF7053" evidence="1">
    <location>
        <begin position="5"/>
        <end position="174"/>
    </location>
</feature>
<dbReference type="InterPro" id="IPR055481">
    <property type="entry name" value="DUF7053"/>
</dbReference>
<dbReference type="OrthoDB" id="4794810at2759"/>
<accession>A0A6A6UFC1</accession>
<organism evidence="2 3">
    <name type="scientific">Microthyrium microscopicum</name>
    <dbReference type="NCBI Taxonomy" id="703497"/>
    <lineage>
        <taxon>Eukaryota</taxon>
        <taxon>Fungi</taxon>
        <taxon>Dikarya</taxon>
        <taxon>Ascomycota</taxon>
        <taxon>Pezizomycotina</taxon>
        <taxon>Dothideomycetes</taxon>
        <taxon>Dothideomycetes incertae sedis</taxon>
        <taxon>Microthyriales</taxon>
        <taxon>Microthyriaceae</taxon>
        <taxon>Microthyrium</taxon>
    </lineage>
</organism>
<dbReference type="AlphaFoldDB" id="A0A6A6UFC1"/>
<dbReference type="Proteomes" id="UP000799302">
    <property type="component" value="Unassembled WGS sequence"/>
</dbReference>
<dbReference type="EMBL" id="MU004234">
    <property type="protein sequence ID" value="KAF2670187.1"/>
    <property type="molecule type" value="Genomic_DNA"/>
</dbReference>